<dbReference type="RefSeq" id="WP_082213563.1">
    <property type="nucleotide sequence ID" value="NZ_FUZA01000001.1"/>
</dbReference>
<feature type="transmembrane region" description="Helical" evidence="6">
    <location>
        <begin position="330"/>
        <end position="357"/>
    </location>
</feature>
<feature type="transmembrane region" description="Helical" evidence="6">
    <location>
        <begin position="707"/>
        <end position="737"/>
    </location>
</feature>
<keyword evidence="10" id="KW-1185">Reference proteome</keyword>
<dbReference type="InterPro" id="IPR050250">
    <property type="entry name" value="Macrolide_Exporter_MacB"/>
</dbReference>
<accession>A0A1T5CAY3</accession>
<comment type="subcellular location">
    <subcellularLocation>
        <location evidence="1">Cell membrane</location>
        <topology evidence="1">Multi-pass membrane protein</topology>
    </subcellularLocation>
</comment>
<evidence type="ECO:0000259" key="7">
    <source>
        <dbReference type="Pfam" id="PF02687"/>
    </source>
</evidence>
<dbReference type="GO" id="GO:0005886">
    <property type="term" value="C:plasma membrane"/>
    <property type="evidence" value="ECO:0007669"/>
    <property type="project" value="UniProtKB-SubCell"/>
</dbReference>
<evidence type="ECO:0000256" key="5">
    <source>
        <dbReference type="ARBA" id="ARBA00023136"/>
    </source>
</evidence>
<keyword evidence="2" id="KW-1003">Cell membrane</keyword>
<feature type="domain" description="ABC3 transporter permease C-terminal" evidence="7">
    <location>
        <begin position="674"/>
        <end position="783"/>
    </location>
</feature>
<evidence type="ECO:0000256" key="6">
    <source>
        <dbReference type="SAM" id="Phobius"/>
    </source>
</evidence>
<evidence type="ECO:0000256" key="1">
    <source>
        <dbReference type="ARBA" id="ARBA00004651"/>
    </source>
</evidence>
<feature type="transmembrane region" description="Helical" evidence="6">
    <location>
        <begin position="281"/>
        <end position="303"/>
    </location>
</feature>
<dbReference type="Pfam" id="PF02687">
    <property type="entry name" value="FtsX"/>
    <property type="match status" value="2"/>
</dbReference>
<protein>
    <submittedName>
        <fullName evidence="9">Putative ABC transport system permease protein</fullName>
    </submittedName>
</protein>
<dbReference type="EMBL" id="FUZA01000001">
    <property type="protein sequence ID" value="SKB56625.1"/>
    <property type="molecule type" value="Genomic_DNA"/>
</dbReference>
<dbReference type="STRING" id="651661.SAMN05660293_01058"/>
<feature type="transmembrane region" description="Helical" evidence="6">
    <location>
        <begin position="21"/>
        <end position="41"/>
    </location>
</feature>
<evidence type="ECO:0000259" key="8">
    <source>
        <dbReference type="Pfam" id="PF12704"/>
    </source>
</evidence>
<name>A0A1T5CAY3_9BACT</name>
<gene>
    <name evidence="9" type="ORF">SAMN05660293_01058</name>
</gene>
<dbReference type="AlphaFoldDB" id="A0A1T5CAY3"/>
<dbReference type="GO" id="GO:0022857">
    <property type="term" value="F:transmembrane transporter activity"/>
    <property type="evidence" value="ECO:0007669"/>
    <property type="project" value="TreeGrafter"/>
</dbReference>
<dbReference type="InterPro" id="IPR025857">
    <property type="entry name" value="MacB_PCD"/>
</dbReference>
<proteinExistence type="predicted"/>
<feature type="transmembrane region" description="Helical" evidence="6">
    <location>
        <begin position="674"/>
        <end position="695"/>
    </location>
</feature>
<dbReference type="PANTHER" id="PTHR30572:SF18">
    <property type="entry name" value="ABC-TYPE MACROLIDE FAMILY EXPORT SYSTEM PERMEASE COMPONENT 2"/>
    <property type="match status" value="1"/>
</dbReference>
<evidence type="ECO:0000256" key="2">
    <source>
        <dbReference type="ARBA" id="ARBA00022475"/>
    </source>
</evidence>
<dbReference type="OrthoDB" id="5933722at2"/>
<feature type="transmembrane region" description="Helical" evidence="6">
    <location>
        <begin position="428"/>
        <end position="448"/>
    </location>
</feature>
<feature type="transmembrane region" description="Helical" evidence="6">
    <location>
        <begin position="757"/>
        <end position="777"/>
    </location>
</feature>
<reference evidence="10" key="1">
    <citation type="submission" date="2017-02" db="EMBL/GenBank/DDBJ databases">
        <authorList>
            <person name="Varghese N."/>
            <person name="Submissions S."/>
        </authorList>
    </citation>
    <scope>NUCLEOTIDE SEQUENCE [LARGE SCALE GENOMIC DNA]</scope>
    <source>
        <strain evidence="10">DSM 22270</strain>
    </source>
</reference>
<dbReference type="Pfam" id="PF12704">
    <property type="entry name" value="MacB_PCD"/>
    <property type="match status" value="1"/>
</dbReference>
<feature type="transmembrane region" description="Helical" evidence="6">
    <location>
        <begin position="377"/>
        <end position="401"/>
    </location>
</feature>
<keyword evidence="4 6" id="KW-1133">Transmembrane helix</keyword>
<feature type="domain" description="MacB-like periplasmic core" evidence="8">
    <location>
        <begin position="20"/>
        <end position="244"/>
    </location>
</feature>
<sequence>MLRNYFRIAWRNLVKNKVYSAINMTGLGIGMAGAIIIFQLVSYHLGVDKHHQHADKIFRMVVDLHLEDGSVEHERGSAFPLHTTLRKEFANVAHAAYLADRELTVSIEQPNNTKRFFEKLSAAFTDSEFFKIFDYQFVAGNAAVLNLPNQAVITERYARKYFGKSNPMGHLIRLNNVENVSVAGVIKDFPEQTDFKKDVFVSLPTLKKLVPEYGYEDWGWIDSNRETFISLRSAEDKDALEKQMIGFAKKIHGADSNVFHYHLQPLSDIHFNISYGGKIKYYTIVMLATVGLLLILIACFNFINISTAQSFKRSKEVGIRKVLGVSQLQVFWLFIHEAALFSIISFVFSIILSKILIPMISNWLEVNLDVNLFADYSLLAFSVLLLFFVVCVAGIYPALIISNLNPVRAIKGLSAENERGSFSVRKGLVVAQFSISFVLIAVSMVIILQSRYLKNKDLGLNKDLILHVALPETETAKITALSNEIPRIKEVSSISFFRNPPSSQAGNGGSIKFENRDWEKFVARSRVADNHYVATYGLKLIAGRNPTQSDTLSELLVNSKLVKALGLKSPEEALNKRLVVGDMDNKSGVIVGVLSDFNNADLYSNIEPTIIYASKRHYRSAGIKLQNLSASTIPDIMKVWQKQFPEYVFQYSFYDEEIAGFYKREELASNLTSMFSLLSVFLSCLGLFGLALFSIEQRTKEIGIRKVLGASIAGITTLLSMDFLRLVVLAIIIASPVSYYFMNKWLQDFAYRIDIEWWIFALSAVLAILIAFLTVGYHSVKAALANPVKTLR</sequence>
<dbReference type="Proteomes" id="UP000190897">
    <property type="component" value="Unassembled WGS sequence"/>
</dbReference>
<keyword evidence="5 6" id="KW-0472">Membrane</keyword>
<evidence type="ECO:0000313" key="9">
    <source>
        <dbReference type="EMBL" id="SKB56625.1"/>
    </source>
</evidence>
<evidence type="ECO:0000256" key="4">
    <source>
        <dbReference type="ARBA" id="ARBA00022989"/>
    </source>
</evidence>
<organism evidence="9 10">
    <name type="scientific">Dyadobacter psychrophilus</name>
    <dbReference type="NCBI Taxonomy" id="651661"/>
    <lineage>
        <taxon>Bacteria</taxon>
        <taxon>Pseudomonadati</taxon>
        <taxon>Bacteroidota</taxon>
        <taxon>Cytophagia</taxon>
        <taxon>Cytophagales</taxon>
        <taxon>Spirosomataceae</taxon>
        <taxon>Dyadobacter</taxon>
    </lineage>
</organism>
<evidence type="ECO:0000256" key="3">
    <source>
        <dbReference type="ARBA" id="ARBA00022692"/>
    </source>
</evidence>
<dbReference type="InterPro" id="IPR003838">
    <property type="entry name" value="ABC3_permease_C"/>
</dbReference>
<keyword evidence="3 6" id="KW-0812">Transmembrane</keyword>
<evidence type="ECO:0000313" key="10">
    <source>
        <dbReference type="Proteomes" id="UP000190897"/>
    </source>
</evidence>
<feature type="domain" description="ABC3 transporter permease C-terminal" evidence="7">
    <location>
        <begin position="290"/>
        <end position="406"/>
    </location>
</feature>
<dbReference type="PANTHER" id="PTHR30572">
    <property type="entry name" value="MEMBRANE COMPONENT OF TRANSPORTER-RELATED"/>
    <property type="match status" value="1"/>
</dbReference>